<evidence type="ECO:0000313" key="1">
    <source>
        <dbReference type="EMBL" id="KAL3965427.1"/>
    </source>
</evidence>
<sequence>MMADVSDRGTDFMKLINAAMKPDVGLPPEDEVLASPGPTSGCRRMQPGMAGTCDHEAGQLLTMKSENMSYPAIAMEAGIRDMLWRVVKS</sequence>
<protein>
    <submittedName>
        <fullName evidence="1">Uncharacterized protein</fullName>
    </submittedName>
</protein>
<reference evidence="1" key="1">
    <citation type="submission" date="2024-12" db="EMBL/GenBank/DDBJ databases">
        <title>Comparative genomics and development of molecular markers within Purpureocillium lilacinum and among Purpureocillium species.</title>
        <authorList>
            <person name="Yeh Z.-Y."/>
            <person name="Ni N.-T."/>
            <person name="Lo P.-H."/>
            <person name="Mushyakhwo K."/>
            <person name="Lin C.-F."/>
            <person name="Nai Y.-S."/>
        </authorList>
    </citation>
    <scope>NUCLEOTIDE SEQUENCE</scope>
    <source>
        <strain evidence="1">NCHU-NPUST-175</strain>
    </source>
</reference>
<accession>A0ACC4EAZ2</accession>
<name>A0ACC4EAZ2_PURLI</name>
<proteinExistence type="predicted"/>
<organism evidence="1 2">
    <name type="scientific">Purpureocillium lilacinum</name>
    <name type="common">Paecilomyces lilacinus</name>
    <dbReference type="NCBI Taxonomy" id="33203"/>
    <lineage>
        <taxon>Eukaryota</taxon>
        <taxon>Fungi</taxon>
        <taxon>Dikarya</taxon>
        <taxon>Ascomycota</taxon>
        <taxon>Pezizomycotina</taxon>
        <taxon>Sordariomycetes</taxon>
        <taxon>Hypocreomycetidae</taxon>
        <taxon>Hypocreales</taxon>
        <taxon>Ophiocordycipitaceae</taxon>
        <taxon>Purpureocillium</taxon>
    </lineage>
</organism>
<comment type="caution">
    <text evidence="1">The sequence shown here is derived from an EMBL/GenBank/DDBJ whole genome shotgun (WGS) entry which is preliminary data.</text>
</comment>
<dbReference type="Proteomes" id="UP001638806">
    <property type="component" value="Unassembled WGS sequence"/>
</dbReference>
<evidence type="ECO:0000313" key="2">
    <source>
        <dbReference type="Proteomes" id="UP001638806"/>
    </source>
</evidence>
<dbReference type="EMBL" id="JBGNUJ010000002">
    <property type="protein sequence ID" value="KAL3965427.1"/>
    <property type="molecule type" value="Genomic_DNA"/>
</dbReference>
<keyword evidence="2" id="KW-1185">Reference proteome</keyword>
<gene>
    <name evidence="1" type="ORF">ACCO45_002431</name>
</gene>